<dbReference type="GO" id="GO:0016787">
    <property type="term" value="F:hydrolase activity"/>
    <property type="evidence" value="ECO:0007669"/>
    <property type="project" value="InterPro"/>
</dbReference>
<evidence type="ECO:0000256" key="1">
    <source>
        <dbReference type="SAM" id="Phobius"/>
    </source>
</evidence>
<dbReference type="EMBL" id="FQUS01000014">
    <property type="protein sequence ID" value="SHF84894.1"/>
    <property type="molecule type" value="Genomic_DNA"/>
</dbReference>
<evidence type="ECO:0000259" key="2">
    <source>
        <dbReference type="Pfam" id="PF06439"/>
    </source>
</evidence>
<reference evidence="3 4" key="1">
    <citation type="submission" date="2016-11" db="EMBL/GenBank/DDBJ databases">
        <authorList>
            <person name="Jaros S."/>
            <person name="Januszkiewicz K."/>
            <person name="Wedrychowicz H."/>
        </authorList>
    </citation>
    <scope>NUCLEOTIDE SEQUENCE [LARGE SCALE GENOMIC DNA]</scope>
    <source>
        <strain evidence="3 4">DSM 21986</strain>
    </source>
</reference>
<dbReference type="Proteomes" id="UP000184041">
    <property type="component" value="Unassembled WGS sequence"/>
</dbReference>
<keyword evidence="1" id="KW-1133">Transmembrane helix</keyword>
<evidence type="ECO:0000313" key="4">
    <source>
        <dbReference type="Proteomes" id="UP000184041"/>
    </source>
</evidence>
<feature type="transmembrane region" description="Helical" evidence="1">
    <location>
        <begin position="12"/>
        <end position="30"/>
    </location>
</feature>
<dbReference type="STRING" id="1194090.SAMN05443144_11422"/>
<gene>
    <name evidence="3" type="ORF">SAMN05443144_11422</name>
</gene>
<dbReference type="AlphaFoldDB" id="A0A1M5F092"/>
<accession>A0A1M5F092</accession>
<keyword evidence="4" id="KW-1185">Reference proteome</keyword>
<feature type="domain" description="3-keto-alpha-glucoside-1,2-lyase/3-keto-2-hydroxy-glucal hydratase" evidence="2">
    <location>
        <begin position="42"/>
        <end position="270"/>
    </location>
</feature>
<dbReference type="InterPro" id="IPR010496">
    <property type="entry name" value="AL/BT2_dom"/>
</dbReference>
<keyword evidence="1" id="KW-0812">Transmembrane</keyword>
<dbReference type="Pfam" id="PF06439">
    <property type="entry name" value="3keto-disac_hyd"/>
    <property type="match status" value="1"/>
</dbReference>
<proteinExistence type="predicted"/>
<name>A0A1M5F092_9BACT</name>
<keyword evidence="1" id="KW-0472">Membrane</keyword>
<organism evidence="3 4">
    <name type="scientific">Fodinibius roseus</name>
    <dbReference type="NCBI Taxonomy" id="1194090"/>
    <lineage>
        <taxon>Bacteria</taxon>
        <taxon>Pseudomonadati</taxon>
        <taxon>Balneolota</taxon>
        <taxon>Balneolia</taxon>
        <taxon>Balneolales</taxon>
        <taxon>Balneolaceae</taxon>
        <taxon>Fodinibius</taxon>
    </lineage>
</organism>
<protein>
    <recommendedName>
        <fullName evidence="2">3-keto-alpha-glucoside-1,2-lyase/3-keto-2-hydroxy-glucal hydratase domain-containing protein</fullName>
    </recommendedName>
</protein>
<dbReference type="Gene3D" id="2.60.120.560">
    <property type="entry name" value="Exo-inulinase, domain 1"/>
    <property type="match status" value="1"/>
</dbReference>
<dbReference type="RefSeq" id="WP_073065186.1">
    <property type="nucleotide sequence ID" value="NZ_FQUS01000014.1"/>
</dbReference>
<sequence>MNPIANATCKKVLFIPLIAVLVLVSMGFMFSCSSDTPAPQEKWISLFNGENLDGWTPKFTGHELGVNFKNTFRVEDGLLKVSYENYETFDGKFGHLFYKQPYSKYKIRLEYRFVGEQIPGAPDWAYRNSGIKFHCQPPESMALDQQSPVSIEVQLLGGDGENERPTANICSMGTHIEMDGELITQHCTQSGSDTYHGSQWVEVEAEVNGGDIVKHFVNGEEVLAYSRPQYDTSDTNTKTLVTDPDNLLIEDGYIALQAESHPVHFRNIELLPLE</sequence>
<evidence type="ECO:0000313" key="3">
    <source>
        <dbReference type="EMBL" id="SHF84894.1"/>
    </source>
</evidence>